<dbReference type="AlphaFoldDB" id="A0A0H2YRW7"/>
<evidence type="ECO:0000256" key="5">
    <source>
        <dbReference type="ARBA" id="ARBA00022741"/>
    </source>
</evidence>
<evidence type="ECO:0000259" key="8">
    <source>
        <dbReference type="SMART" id="SM00911"/>
    </source>
</evidence>
<dbReference type="RefSeq" id="WP_003455831.1">
    <property type="nucleotide sequence ID" value="NC_008261.1"/>
</dbReference>
<proteinExistence type="predicted"/>
<keyword evidence="5" id="KW-0547">Nucleotide-binding</keyword>
<name>A0A0H2YRW7_CLOP1</name>
<dbReference type="InterPro" id="IPR036890">
    <property type="entry name" value="HATPase_C_sf"/>
</dbReference>
<dbReference type="InterPro" id="IPR038424">
    <property type="entry name" value="H_kinase_PdtaS_GAF_sf"/>
</dbReference>
<dbReference type="SMART" id="SM00911">
    <property type="entry name" value="HWE_HK"/>
    <property type="match status" value="1"/>
</dbReference>
<dbReference type="PANTHER" id="PTHR41523">
    <property type="entry name" value="TWO-COMPONENT SYSTEM SENSOR PROTEIN"/>
    <property type="match status" value="1"/>
</dbReference>
<evidence type="ECO:0000256" key="3">
    <source>
        <dbReference type="ARBA" id="ARBA00022553"/>
    </source>
</evidence>
<dbReference type="InterPro" id="IPR011495">
    <property type="entry name" value="Sig_transdc_His_kin_sub2_dim/P"/>
</dbReference>
<evidence type="ECO:0000313" key="10">
    <source>
        <dbReference type="Proteomes" id="UP000001823"/>
    </source>
</evidence>
<dbReference type="InterPro" id="IPR003594">
    <property type="entry name" value="HATPase_dom"/>
</dbReference>
<evidence type="ECO:0000256" key="7">
    <source>
        <dbReference type="ARBA" id="ARBA00022840"/>
    </source>
</evidence>
<dbReference type="GO" id="GO:0004673">
    <property type="term" value="F:protein histidine kinase activity"/>
    <property type="evidence" value="ECO:0007669"/>
    <property type="project" value="UniProtKB-EC"/>
</dbReference>
<dbReference type="Proteomes" id="UP000001823">
    <property type="component" value="Chromosome"/>
</dbReference>
<dbReference type="eggNOG" id="COG3920">
    <property type="taxonomic scope" value="Bacteria"/>
</dbReference>
<dbReference type="Gene3D" id="3.30.565.10">
    <property type="entry name" value="Histidine kinase-like ATPase, C-terminal domain"/>
    <property type="match status" value="1"/>
</dbReference>
<dbReference type="PaxDb" id="195103-CPF_0889"/>
<dbReference type="SUPFAM" id="SSF55874">
    <property type="entry name" value="ATPase domain of HSP90 chaperone/DNA topoisomerase II/histidine kinase"/>
    <property type="match status" value="1"/>
</dbReference>
<dbReference type="Pfam" id="PF02518">
    <property type="entry name" value="HATPase_c"/>
    <property type="match status" value="1"/>
</dbReference>
<evidence type="ECO:0000256" key="1">
    <source>
        <dbReference type="ARBA" id="ARBA00000085"/>
    </source>
</evidence>
<dbReference type="Pfam" id="PF07568">
    <property type="entry name" value="HisKA_2"/>
    <property type="match status" value="1"/>
</dbReference>
<sequence length="475" mass="53581">MIGTLCKEYTLLSEEEINKIREVSKSLQIMADFYESDAFIDVLDKEGNFAIVVEHAIPKDKPSLYKEKVVGKKALKENEPGVIETLKNGTVNKDIKALTQENKFVKQRIHPILNEEKVVGVVIVEKDISNELESDFKIDISSANESSESKGFLNLLREGTLITNNLHDGILVFDKKGKLVIKNTKADNIYSSLGYKSIDYGDDFNKLSLDNSKFEDLSNVIGEKSDLKQIIEVQVKNSYFELSRTFIDKENLRIIEIIKDISDVKNKEAELVLKSVALREAHHRVKNSLQTAAALLRSQSRRCKSEEAKEYLQESVNRILAIATTHDLLSKSQGNNIKVRDALEVLTENIKKSWYGSNINIYITGNNFYIDGEKLTGLLLIMNELIQNCFDHAFINKDEGTIQILIQSDGEDKAIAVVDDGCGFDLGLINNNNLGLFIVNSYIKDQLKGSMNITSNKEGTKVLLNFKIEENEEFK</sequence>
<protein>
    <recommendedName>
        <fullName evidence="2">histidine kinase</fullName>
        <ecNumber evidence="2">2.7.13.3</ecNumber>
    </recommendedName>
</protein>
<dbReference type="GO" id="GO:0005524">
    <property type="term" value="F:ATP binding"/>
    <property type="evidence" value="ECO:0007669"/>
    <property type="project" value="UniProtKB-KW"/>
</dbReference>
<feature type="domain" description="Signal transduction histidine kinase HWE region" evidence="8">
    <location>
        <begin position="280"/>
        <end position="358"/>
    </location>
</feature>
<evidence type="ECO:0000256" key="6">
    <source>
        <dbReference type="ARBA" id="ARBA00022777"/>
    </source>
</evidence>
<gene>
    <name evidence="9" type="ordered locus">CPF_0889</name>
</gene>
<dbReference type="STRING" id="195103.CPF_0889"/>
<dbReference type="PANTHER" id="PTHR41523:SF8">
    <property type="entry name" value="ETHYLENE RESPONSE SENSOR PROTEIN"/>
    <property type="match status" value="1"/>
</dbReference>
<evidence type="ECO:0000256" key="4">
    <source>
        <dbReference type="ARBA" id="ARBA00022679"/>
    </source>
</evidence>
<keyword evidence="10" id="KW-1185">Reference proteome</keyword>
<keyword evidence="3" id="KW-0597">Phosphoprotein</keyword>
<evidence type="ECO:0000256" key="2">
    <source>
        <dbReference type="ARBA" id="ARBA00012438"/>
    </source>
</evidence>
<keyword evidence="6 9" id="KW-0418">Kinase</keyword>
<organism evidence="9 10">
    <name type="scientific">Clostridium perfringens (strain ATCC 13124 / DSM 756 / JCM 1290 / NCIMB 6125 / NCTC 8237 / Type A)</name>
    <dbReference type="NCBI Taxonomy" id="195103"/>
    <lineage>
        <taxon>Bacteria</taxon>
        <taxon>Bacillati</taxon>
        <taxon>Bacillota</taxon>
        <taxon>Clostridia</taxon>
        <taxon>Eubacteriales</taxon>
        <taxon>Clostridiaceae</taxon>
        <taxon>Clostridium</taxon>
    </lineage>
</organism>
<dbReference type="InterPro" id="IPR022066">
    <property type="entry name" value="PdtaS_GAF"/>
</dbReference>
<dbReference type="HOGENOM" id="CLU_045351_1_0_9"/>
<dbReference type="GeneID" id="93002779"/>
<accession>A0A0H2YRW7</accession>
<dbReference type="Pfam" id="PF12282">
    <property type="entry name" value="GAF_PdtaS"/>
    <property type="match status" value="1"/>
</dbReference>
<reference evidence="9 10" key="1">
    <citation type="journal article" date="2006" name="Genome Res.">
        <title>Skewed genomic variability in strains of the toxigenic bacterial pathogen, Clostridium perfringens.</title>
        <authorList>
            <person name="Myers G.S."/>
            <person name="Rasko D.A."/>
            <person name="Cheung J.K."/>
            <person name="Ravel J."/>
            <person name="Seshadri R."/>
            <person name="Deboy R.T."/>
            <person name="Ren Q."/>
            <person name="Varga J."/>
            <person name="Awad M.M."/>
            <person name="Brinkac L.M."/>
            <person name="Daugherty S.C."/>
            <person name="Haft D.H."/>
            <person name="Dodson R.J."/>
            <person name="Madupu R."/>
            <person name="Nelson W.C."/>
            <person name="Rosovitz M.J."/>
            <person name="Sullivan S.A."/>
            <person name="Khouri H."/>
            <person name="Dimitrov G.I."/>
            <person name="Watkins K.L."/>
            <person name="Mulligan S."/>
            <person name="Benton J."/>
            <person name="Radune D."/>
            <person name="Fisher D.J."/>
            <person name="Atkins H.S."/>
            <person name="Hiscox T."/>
            <person name="Jost B.H."/>
            <person name="Billington S.J."/>
            <person name="Songer J.G."/>
            <person name="McClane B.A."/>
            <person name="Titball R.W."/>
            <person name="Rood J.I."/>
            <person name="Melville S.B."/>
            <person name="Paulsen I.T."/>
        </authorList>
    </citation>
    <scope>NUCLEOTIDE SEQUENCE [LARGE SCALE GENOMIC DNA]</scope>
    <source>
        <strain evidence="10">ATCC 13124 / DSM 756 / JCM 1290 / NCIMB 6125 / NCTC 8237 / S 107 / Type A</strain>
    </source>
</reference>
<dbReference type="KEGG" id="cpf:CPF_0889"/>
<keyword evidence="7" id="KW-0067">ATP-binding</keyword>
<dbReference type="EC" id="2.7.13.3" evidence="2"/>
<dbReference type="Gene3D" id="3.30.450.280">
    <property type="entry name" value="GAF domain"/>
    <property type="match status" value="1"/>
</dbReference>
<dbReference type="Gene3D" id="3.30.450.20">
    <property type="entry name" value="PAS domain"/>
    <property type="match status" value="1"/>
</dbReference>
<dbReference type="EMBL" id="CP000246">
    <property type="protein sequence ID" value="ABG83422.1"/>
    <property type="molecule type" value="Genomic_DNA"/>
</dbReference>
<keyword evidence="4" id="KW-0808">Transferase</keyword>
<comment type="catalytic activity">
    <reaction evidence="1">
        <text>ATP + protein L-histidine = ADP + protein N-phospho-L-histidine.</text>
        <dbReference type="EC" id="2.7.13.3"/>
    </reaction>
</comment>
<dbReference type="InterPro" id="IPR011102">
    <property type="entry name" value="Sig_transdc_His_kinase_HWE"/>
</dbReference>
<evidence type="ECO:0000313" key="9">
    <source>
        <dbReference type="EMBL" id="ABG83422.1"/>
    </source>
</evidence>